<feature type="region of interest" description="Disordered" evidence="1">
    <location>
        <begin position="97"/>
        <end position="201"/>
    </location>
</feature>
<gene>
    <name evidence="3" type="ORF">CUNI_LOCUS11467</name>
</gene>
<evidence type="ECO:0000313" key="4">
    <source>
        <dbReference type="Proteomes" id="UP000678393"/>
    </source>
</evidence>
<comment type="caution">
    <text evidence="3">The sequence shown here is derived from an EMBL/GenBank/DDBJ whole genome shotgun (WGS) entry which is preliminary data.</text>
</comment>
<feature type="compositionally biased region" description="Basic and acidic residues" evidence="1">
    <location>
        <begin position="117"/>
        <end position="173"/>
    </location>
</feature>
<evidence type="ECO:0000256" key="1">
    <source>
        <dbReference type="SAM" id="MobiDB-lite"/>
    </source>
</evidence>
<feature type="signal peptide" evidence="2">
    <location>
        <begin position="1"/>
        <end position="23"/>
    </location>
</feature>
<keyword evidence="2" id="KW-0732">Signal</keyword>
<name>A0A8S3Z9P2_9EUPU</name>
<feature type="compositionally biased region" description="Polar residues" evidence="1">
    <location>
        <begin position="97"/>
        <end position="111"/>
    </location>
</feature>
<reference evidence="3" key="1">
    <citation type="submission" date="2021-04" db="EMBL/GenBank/DDBJ databases">
        <authorList>
            <consortium name="Molecular Ecology Group"/>
        </authorList>
    </citation>
    <scope>NUCLEOTIDE SEQUENCE</scope>
</reference>
<evidence type="ECO:0000256" key="2">
    <source>
        <dbReference type="SAM" id="SignalP"/>
    </source>
</evidence>
<dbReference type="AlphaFoldDB" id="A0A8S3Z9P2"/>
<feature type="chain" id="PRO_5035823164" evidence="2">
    <location>
        <begin position="24"/>
        <end position="251"/>
    </location>
</feature>
<protein>
    <submittedName>
        <fullName evidence="3">Uncharacterized protein</fullName>
    </submittedName>
</protein>
<dbReference type="EMBL" id="CAJHNH020002203">
    <property type="protein sequence ID" value="CAG5125909.1"/>
    <property type="molecule type" value="Genomic_DNA"/>
</dbReference>
<organism evidence="3 4">
    <name type="scientific">Candidula unifasciata</name>
    <dbReference type="NCBI Taxonomy" id="100452"/>
    <lineage>
        <taxon>Eukaryota</taxon>
        <taxon>Metazoa</taxon>
        <taxon>Spiralia</taxon>
        <taxon>Lophotrochozoa</taxon>
        <taxon>Mollusca</taxon>
        <taxon>Gastropoda</taxon>
        <taxon>Heterobranchia</taxon>
        <taxon>Euthyneura</taxon>
        <taxon>Panpulmonata</taxon>
        <taxon>Eupulmonata</taxon>
        <taxon>Stylommatophora</taxon>
        <taxon>Helicina</taxon>
        <taxon>Helicoidea</taxon>
        <taxon>Geomitridae</taxon>
        <taxon>Candidula</taxon>
    </lineage>
</organism>
<keyword evidence="4" id="KW-1185">Reference proteome</keyword>
<accession>A0A8S3Z9P2</accession>
<feature type="compositionally biased region" description="Polar residues" evidence="1">
    <location>
        <begin position="176"/>
        <end position="201"/>
    </location>
</feature>
<dbReference type="Proteomes" id="UP000678393">
    <property type="component" value="Unassembled WGS sequence"/>
</dbReference>
<sequence length="251" mass="29391">MSCTRLFVFSALMLLSTLAFVQGKSSNGKAIHAEIAKKVIQEKQKVLENFQKWIETYKKAAAKNNVPLKIQELVHEQVRKAVEKQVKEKVQEVINSTKHFASARQQSQTAGSRKHERRENQRNKYQNDKERRGNEKEHLRSHQERSDNSKHNQNRVHDQSKHNQNRAHNDSKHTQSRAQNSKHTQQRAQNSNHNQNRAQDSQLNEYIRKIRDLQSTFRNKGIEQKHLAKSLWEAKVDALRKALRQVSIPSF</sequence>
<proteinExistence type="predicted"/>
<evidence type="ECO:0000313" key="3">
    <source>
        <dbReference type="EMBL" id="CAG5125909.1"/>
    </source>
</evidence>